<dbReference type="InterPro" id="IPR001697">
    <property type="entry name" value="Pyr_Knase"/>
</dbReference>
<evidence type="ECO:0000313" key="21">
    <source>
        <dbReference type="EMBL" id="OAS23994.1"/>
    </source>
</evidence>
<evidence type="ECO:0000256" key="8">
    <source>
        <dbReference type="ARBA" id="ARBA00022679"/>
    </source>
</evidence>
<evidence type="ECO:0000256" key="16">
    <source>
        <dbReference type="ARBA" id="ARBA00023317"/>
    </source>
</evidence>
<dbReference type="PRINTS" id="PR01050">
    <property type="entry name" value="PYRUVTKNASE"/>
</dbReference>
<keyword evidence="10" id="KW-0547">Nucleotide-binding</keyword>
<gene>
    <name evidence="21" type="ORF">A8708_14795</name>
</gene>
<dbReference type="OrthoDB" id="9812123at2"/>
<keyword evidence="13 18" id="KW-0460">Magnesium</keyword>
<dbReference type="NCBIfam" id="NF004978">
    <property type="entry name" value="PRK06354.1"/>
    <property type="match status" value="1"/>
</dbReference>
<dbReference type="STRING" id="1850517.A8708_14795"/>
<evidence type="ECO:0000256" key="4">
    <source>
        <dbReference type="ARBA" id="ARBA00006237"/>
    </source>
</evidence>
<feature type="domain" description="Pyruvate kinase barrel" evidence="19">
    <location>
        <begin position="1"/>
        <end position="323"/>
    </location>
</feature>
<evidence type="ECO:0000256" key="14">
    <source>
        <dbReference type="ARBA" id="ARBA00022958"/>
    </source>
</evidence>
<evidence type="ECO:0000259" key="20">
    <source>
        <dbReference type="Pfam" id="PF02887"/>
    </source>
</evidence>
<comment type="pathway">
    <text evidence="3 18">Carbohydrate degradation; glycolysis; pyruvate from D-glyceraldehyde 3-phosphate: step 5/5.</text>
</comment>
<keyword evidence="9" id="KW-0479">Metal-binding</keyword>
<dbReference type="UniPathway" id="UPA00109">
    <property type="reaction ID" value="UER00188"/>
</dbReference>
<dbReference type="SUPFAM" id="SSF51621">
    <property type="entry name" value="Phosphoenolpyruvate/pyruvate domain"/>
    <property type="match status" value="1"/>
</dbReference>
<dbReference type="GO" id="GO:0030955">
    <property type="term" value="F:potassium ion binding"/>
    <property type="evidence" value="ECO:0007669"/>
    <property type="project" value="UniProtKB-UniRule"/>
</dbReference>
<dbReference type="Pfam" id="PF02887">
    <property type="entry name" value="PK_C"/>
    <property type="match status" value="1"/>
</dbReference>
<dbReference type="PANTHER" id="PTHR11817">
    <property type="entry name" value="PYRUVATE KINASE"/>
    <property type="match status" value="1"/>
</dbReference>
<dbReference type="NCBIfam" id="NF004491">
    <property type="entry name" value="PRK05826.1"/>
    <property type="match status" value="1"/>
</dbReference>
<keyword evidence="15 18" id="KW-0324">Glycolysis</keyword>
<evidence type="ECO:0000256" key="5">
    <source>
        <dbReference type="ARBA" id="ARBA00008663"/>
    </source>
</evidence>
<dbReference type="FunFam" id="3.20.20.60:FF:000025">
    <property type="entry name" value="Pyruvate kinase"/>
    <property type="match status" value="1"/>
</dbReference>
<comment type="cofactor">
    <cofactor evidence="2">
        <name>K(+)</name>
        <dbReference type="ChEBI" id="CHEBI:29103"/>
    </cofactor>
</comment>
<evidence type="ECO:0000256" key="18">
    <source>
        <dbReference type="RuleBase" id="RU000504"/>
    </source>
</evidence>
<dbReference type="RefSeq" id="WP_068661614.1">
    <property type="nucleotide sequence ID" value="NZ_LYPB01000034.1"/>
</dbReference>
<evidence type="ECO:0000256" key="13">
    <source>
        <dbReference type="ARBA" id="ARBA00022842"/>
    </source>
</evidence>
<dbReference type="InterPro" id="IPR040442">
    <property type="entry name" value="Pyrv_kinase-like_dom_sf"/>
</dbReference>
<keyword evidence="11 18" id="KW-0418">Kinase</keyword>
<evidence type="ECO:0000256" key="12">
    <source>
        <dbReference type="ARBA" id="ARBA00022840"/>
    </source>
</evidence>
<dbReference type="GO" id="GO:0000287">
    <property type="term" value="F:magnesium ion binding"/>
    <property type="evidence" value="ECO:0007669"/>
    <property type="project" value="UniProtKB-UniRule"/>
</dbReference>
<proteinExistence type="inferred from homology"/>
<dbReference type="SUPFAM" id="SSF52935">
    <property type="entry name" value="PK C-terminal domain-like"/>
    <property type="match status" value="1"/>
</dbReference>
<evidence type="ECO:0000256" key="7">
    <source>
        <dbReference type="ARBA" id="ARBA00018587"/>
    </source>
</evidence>
<comment type="cofactor">
    <cofactor evidence="1">
        <name>Mg(2+)</name>
        <dbReference type="ChEBI" id="CHEBI:18420"/>
    </cofactor>
</comment>
<keyword evidence="22" id="KW-1185">Reference proteome</keyword>
<accession>A0A198AR16</accession>
<reference evidence="21 22" key="1">
    <citation type="submission" date="2016-05" db="EMBL/GenBank/DDBJ databases">
        <title>Paenibacillus sp. 1ZS3-15 nov., isolated from the rhizosphere soil.</title>
        <authorList>
            <person name="Zhang X.X."/>
            <person name="Zhang J."/>
        </authorList>
    </citation>
    <scope>NUCLEOTIDE SEQUENCE [LARGE SCALE GENOMIC DNA]</scope>
    <source>
        <strain evidence="21 22">1ZS3-15</strain>
    </source>
</reference>
<sequence length="470" mass="50537">MRKTKIICTMGPACDSVSTLKELIRAGMSVARLNMAHGDLDEHRGRIQRVRQAAQEMGVIIPILMDIKGPEIRIGQLKDASYDLQTGDRIVLTTEQIIGDSSRVSVNYPGLPQDVKPGNLVLIDDGSIELRVEMIDGTEVTCSVLNPAQLKQRKGVNLPGVRTSLPGVTERDVMHIKFGVEENISIVAMSFVRNGHDVREVRALLEQHGAGLTPIISKIENEEGMTNFASILEASDGIMVARGDLGVEIPTEEVPIAQKDMIRACNLAGKPVITATQMLDSMQRNPRPTRAEVSDVANAVLDGSDVVMLSGETAAGKYPIESVTMMATIAERVEQTMVRSSLVDAQLESNNEITEVLCQAVVSSANKLHAAAILTPTETGFTARMIAKYRPEAPIIAVTNSLHAISQLSMVQGVIPVLGEFCESTDAMIRSAIGQAELLGYVKKGDLTVVSAGIPVGKSGTTNLLKVERV</sequence>
<evidence type="ECO:0000256" key="11">
    <source>
        <dbReference type="ARBA" id="ARBA00022777"/>
    </source>
</evidence>
<evidence type="ECO:0000256" key="2">
    <source>
        <dbReference type="ARBA" id="ARBA00001958"/>
    </source>
</evidence>
<evidence type="ECO:0000256" key="1">
    <source>
        <dbReference type="ARBA" id="ARBA00001946"/>
    </source>
</evidence>
<dbReference type="Pfam" id="PF00224">
    <property type="entry name" value="PK"/>
    <property type="match status" value="1"/>
</dbReference>
<dbReference type="InterPro" id="IPR036918">
    <property type="entry name" value="Pyrv_Knase_C_sf"/>
</dbReference>
<comment type="similarity">
    <text evidence="5 18">Belongs to the pyruvate kinase family.</text>
</comment>
<dbReference type="GO" id="GO:0004743">
    <property type="term" value="F:pyruvate kinase activity"/>
    <property type="evidence" value="ECO:0007669"/>
    <property type="project" value="UniProtKB-UniRule"/>
</dbReference>
<keyword evidence="16 21" id="KW-0670">Pyruvate</keyword>
<protein>
    <recommendedName>
        <fullName evidence="7 17">Pyruvate kinase</fullName>
        <ecNumber evidence="6 17">2.7.1.40</ecNumber>
    </recommendedName>
</protein>
<comment type="caution">
    <text evidence="21">The sequence shown here is derived from an EMBL/GenBank/DDBJ whole genome shotgun (WGS) entry which is preliminary data.</text>
</comment>
<comment type="similarity">
    <text evidence="4">In the C-terminal section; belongs to the PEP-utilizing enzyme family.</text>
</comment>
<dbReference type="EMBL" id="LYPB01000034">
    <property type="protein sequence ID" value="OAS23994.1"/>
    <property type="molecule type" value="Genomic_DNA"/>
</dbReference>
<keyword evidence="8 18" id="KW-0808">Transferase</keyword>
<dbReference type="FunFam" id="2.40.33.10:FF:000001">
    <property type="entry name" value="Pyruvate kinase"/>
    <property type="match status" value="1"/>
</dbReference>
<evidence type="ECO:0000256" key="6">
    <source>
        <dbReference type="ARBA" id="ARBA00012142"/>
    </source>
</evidence>
<dbReference type="SUPFAM" id="SSF50800">
    <property type="entry name" value="PK beta-barrel domain-like"/>
    <property type="match status" value="1"/>
</dbReference>
<dbReference type="InterPro" id="IPR015793">
    <property type="entry name" value="Pyrv_Knase_brl"/>
</dbReference>
<organism evidence="21 22">
    <name type="scientific">Paenibacillus oryzisoli</name>
    <dbReference type="NCBI Taxonomy" id="1850517"/>
    <lineage>
        <taxon>Bacteria</taxon>
        <taxon>Bacillati</taxon>
        <taxon>Bacillota</taxon>
        <taxon>Bacilli</taxon>
        <taxon>Bacillales</taxon>
        <taxon>Paenibacillaceae</taxon>
        <taxon>Paenibacillus</taxon>
    </lineage>
</organism>
<evidence type="ECO:0000256" key="10">
    <source>
        <dbReference type="ARBA" id="ARBA00022741"/>
    </source>
</evidence>
<evidence type="ECO:0000256" key="17">
    <source>
        <dbReference type="NCBIfam" id="TIGR01064"/>
    </source>
</evidence>
<dbReference type="Proteomes" id="UP000078454">
    <property type="component" value="Unassembled WGS sequence"/>
</dbReference>
<dbReference type="EC" id="2.7.1.40" evidence="6 17"/>
<name>A0A198AR16_9BACL</name>
<feature type="domain" description="Pyruvate kinase C-terminal" evidence="20">
    <location>
        <begin position="356"/>
        <end position="467"/>
    </location>
</feature>
<dbReference type="InterPro" id="IPR015813">
    <property type="entry name" value="Pyrv/PenolPyrv_kinase-like_dom"/>
</dbReference>
<dbReference type="InterPro" id="IPR011037">
    <property type="entry name" value="Pyrv_Knase-like_insert_dom_sf"/>
</dbReference>
<evidence type="ECO:0000259" key="19">
    <source>
        <dbReference type="Pfam" id="PF00224"/>
    </source>
</evidence>
<keyword evidence="12" id="KW-0067">ATP-binding</keyword>
<dbReference type="GO" id="GO:0005524">
    <property type="term" value="F:ATP binding"/>
    <property type="evidence" value="ECO:0007669"/>
    <property type="project" value="UniProtKB-KW"/>
</dbReference>
<dbReference type="Gene3D" id="3.20.20.60">
    <property type="entry name" value="Phosphoenolpyruvate-binding domains"/>
    <property type="match status" value="1"/>
</dbReference>
<comment type="catalytic activity">
    <reaction evidence="18">
        <text>pyruvate + ATP = phosphoenolpyruvate + ADP + H(+)</text>
        <dbReference type="Rhea" id="RHEA:18157"/>
        <dbReference type="ChEBI" id="CHEBI:15361"/>
        <dbReference type="ChEBI" id="CHEBI:15378"/>
        <dbReference type="ChEBI" id="CHEBI:30616"/>
        <dbReference type="ChEBI" id="CHEBI:58702"/>
        <dbReference type="ChEBI" id="CHEBI:456216"/>
        <dbReference type="EC" id="2.7.1.40"/>
    </reaction>
</comment>
<dbReference type="GO" id="GO:0016301">
    <property type="term" value="F:kinase activity"/>
    <property type="evidence" value="ECO:0007669"/>
    <property type="project" value="UniProtKB-KW"/>
</dbReference>
<evidence type="ECO:0000256" key="3">
    <source>
        <dbReference type="ARBA" id="ARBA00004997"/>
    </source>
</evidence>
<dbReference type="AlphaFoldDB" id="A0A198AR16"/>
<dbReference type="Gene3D" id="2.40.33.10">
    <property type="entry name" value="PK beta-barrel domain-like"/>
    <property type="match status" value="1"/>
</dbReference>
<dbReference type="InterPro" id="IPR015795">
    <property type="entry name" value="Pyrv_Knase_C"/>
</dbReference>
<dbReference type="InterPro" id="IPR015806">
    <property type="entry name" value="Pyrv_Knase_insert_dom_sf"/>
</dbReference>
<evidence type="ECO:0000256" key="9">
    <source>
        <dbReference type="ARBA" id="ARBA00022723"/>
    </source>
</evidence>
<keyword evidence="14" id="KW-0630">Potassium</keyword>
<dbReference type="Gene3D" id="3.40.1380.20">
    <property type="entry name" value="Pyruvate kinase, C-terminal domain"/>
    <property type="match status" value="1"/>
</dbReference>
<evidence type="ECO:0000313" key="22">
    <source>
        <dbReference type="Proteomes" id="UP000078454"/>
    </source>
</evidence>
<evidence type="ECO:0000256" key="15">
    <source>
        <dbReference type="ARBA" id="ARBA00023152"/>
    </source>
</evidence>
<dbReference type="NCBIfam" id="TIGR01064">
    <property type="entry name" value="pyruv_kin"/>
    <property type="match status" value="1"/>
</dbReference>